<name>A0A6J3LUW7_9PEZI</name>
<reference evidence="3" key="1">
    <citation type="submission" date="2020-01" db="EMBL/GenBank/DDBJ databases">
        <authorList>
            <consortium name="DOE Joint Genome Institute"/>
            <person name="Haridas S."/>
            <person name="Albert R."/>
            <person name="Binder M."/>
            <person name="Bloem J."/>
            <person name="Labutti K."/>
            <person name="Salamov A."/>
            <person name="Andreopoulos B."/>
            <person name="Baker S.E."/>
            <person name="Barry K."/>
            <person name="Bills G."/>
            <person name="Bluhm B.H."/>
            <person name="Cannon C."/>
            <person name="Castanera R."/>
            <person name="Culley D.E."/>
            <person name="Daum C."/>
            <person name="Ezra D."/>
            <person name="Gonzalez J.B."/>
            <person name="Henrissat B."/>
            <person name="Kuo A."/>
            <person name="Liang C."/>
            <person name="Lipzen A."/>
            <person name="Lutzoni F."/>
            <person name="Magnuson J."/>
            <person name="Mondo S."/>
            <person name="Nolan M."/>
            <person name="Ohm R."/>
            <person name="Pangilinan J."/>
            <person name="Park H.-J."/>
            <person name="Ramirez L."/>
            <person name="Alfaro M."/>
            <person name="Sun H."/>
            <person name="Tritt A."/>
            <person name="Yoshinaga Y."/>
            <person name="Zwiers L.-H."/>
            <person name="Turgeon B.G."/>
            <person name="Goodwin S.B."/>
            <person name="Spatafora J.W."/>
            <person name="Crous P.W."/>
            <person name="Grigoriev I.V."/>
        </authorList>
    </citation>
    <scope>NUCLEOTIDE SEQUENCE</scope>
    <source>
        <strain evidence="3">CBS 342.82</strain>
    </source>
</reference>
<reference evidence="3" key="2">
    <citation type="submission" date="2020-04" db="EMBL/GenBank/DDBJ databases">
        <authorList>
            <consortium name="NCBI Genome Project"/>
        </authorList>
    </citation>
    <scope>NUCLEOTIDE SEQUENCE</scope>
    <source>
        <strain evidence="3">CBS 342.82</strain>
    </source>
</reference>
<dbReference type="AlphaFoldDB" id="A0A6J3LUW7"/>
<reference evidence="3" key="3">
    <citation type="submission" date="2025-08" db="UniProtKB">
        <authorList>
            <consortium name="RefSeq"/>
        </authorList>
    </citation>
    <scope>IDENTIFICATION</scope>
    <source>
        <strain evidence="3">CBS 342.82</strain>
    </source>
</reference>
<accession>A0A6J3LUW7</accession>
<evidence type="ECO:0000313" key="3">
    <source>
        <dbReference type="RefSeq" id="XP_033455453.1"/>
    </source>
</evidence>
<gene>
    <name evidence="3" type="ORF">K489DRAFT_93638</name>
</gene>
<keyword evidence="2" id="KW-1185">Reference proteome</keyword>
<evidence type="ECO:0000313" key="2">
    <source>
        <dbReference type="Proteomes" id="UP000504637"/>
    </source>
</evidence>
<dbReference type="RefSeq" id="XP_033455453.1">
    <property type="nucleotide sequence ID" value="XM_033609053.1"/>
</dbReference>
<feature type="region of interest" description="Disordered" evidence="1">
    <location>
        <begin position="1"/>
        <end position="44"/>
    </location>
</feature>
<organism evidence="3">
    <name type="scientific">Dissoconium aciculare CBS 342.82</name>
    <dbReference type="NCBI Taxonomy" id="1314786"/>
    <lineage>
        <taxon>Eukaryota</taxon>
        <taxon>Fungi</taxon>
        <taxon>Dikarya</taxon>
        <taxon>Ascomycota</taxon>
        <taxon>Pezizomycotina</taxon>
        <taxon>Dothideomycetes</taxon>
        <taxon>Dothideomycetidae</taxon>
        <taxon>Mycosphaerellales</taxon>
        <taxon>Dissoconiaceae</taxon>
        <taxon>Dissoconium</taxon>
    </lineage>
</organism>
<feature type="compositionally biased region" description="Polar residues" evidence="1">
    <location>
        <begin position="21"/>
        <end position="44"/>
    </location>
</feature>
<evidence type="ECO:0000256" key="1">
    <source>
        <dbReference type="SAM" id="MobiDB-lite"/>
    </source>
</evidence>
<sequence length="169" mass="18860">MLSSSTSSDNPSPCKIPGPPATTSTTTENDIPTSESRPSSILNPTLTAAHPSIQHRFAHTLAHGHTMPQPFPRWPKSYVHFRAKGEVAADHLSPQTRVEFQSRRDNIFQERKFAMTRDGFLGMRAAADGRGRCRRFRSCERRRRLSFGDGREDGTSLTFFASGFMFTGS</sequence>
<protein>
    <submittedName>
        <fullName evidence="3">Uncharacterized protein</fullName>
    </submittedName>
</protein>
<dbReference type="Proteomes" id="UP000504637">
    <property type="component" value="Unplaced"/>
</dbReference>
<dbReference type="GeneID" id="54366854"/>
<proteinExistence type="predicted"/>